<dbReference type="PROSITE" id="PS50887">
    <property type="entry name" value="GGDEF"/>
    <property type="match status" value="1"/>
</dbReference>
<dbReference type="Proteomes" id="UP000669605">
    <property type="component" value="Unassembled WGS sequence"/>
</dbReference>
<evidence type="ECO:0000313" key="6">
    <source>
        <dbReference type="Proteomes" id="UP000669605"/>
    </source>
</evidence>
<dbReference type="EC" id="2.7.7.65" evidence="1"/>
<dbReference type="Gene3D" id="3.30.70.270">
    <property type="match status" value="1"/>
</dbReference>
<dbReference type="SMART" id="SM00267">
    <property type="entry name" value="GGDEF"/>
    <property type="match status" value="1"/>
</dbReference>
<keyword evidence="6" id="KW-1185">Reference proteome</keyword>
<evidence type="ECO:0000313" key="5">
    <source>
        <dbReference type="EMBL" id="NMH15975.1"/>
    </source>
</evidence>
<dbReference type="PANTHER" id="PTHR45138:SF9">
    <property type="entry name" value="DIGUANYLATE CYCLASE DGCM-RELATED"/>
    <property type="match status" value="1"/>
</dbReference>
<accession>A0ABX1QKX4</accession>
<reference evidence="5 6" key="1">
    <citation type="journal article" date="2020" name="Curr. Microbiol.">
        <title>Tepidiphilus baoligensis sp. nov., a Novel Bacterium of the Family Hydrogenophilaceae Isolated from an Oil Reservoir.</title>
        <authorList>
            <person name="Zhang X."/>
            <person name="Wang G."/>
            <person name="Ma X."/>
            <person name="Yu J."/>
            <person name="You J."/>
            <person name="Xue Y."/>
            <person name="Ma Y."/>
        </authorList>
    </citation>
    <scope>NUCLEOTIDE SEQUENCE [LARGE SCALE GENOMIC DNA]</scope>
    <source>
        <strain evidence="5 6">B18-69</strain>
    </source>
</reference>
<evidence type="ECO:0000256" key="2">
    <source>
        <dbReference type="ARBA" id="ARBA00034247"/>
    </source>
</evidence>
<dbReference type="InterPro" id="IPR043128">
    <property type="entry name" value="Rev_trsase/Diguanyl_cyclase"/>
</dbReference>
<keyword evidence="3" id="KW-0175">Coiled coil</keyword>
<sequence>MPTSPVDLAKETLLRLSQLRQPPTPENYTRVYCELAGEPEPLPPRFVRLLEQLVAKLPRAGEKACAALGRARDHLKRNETAQALADVEEALLVLPPSHETDVSWGDLIRQLIDAWEHAASGWTPERKLHALESILAEGQSRWLPRRLERFISGLRQSPGETAPTSITTNQEVDTVALIGALLELLGRSLQALELVGSDNDGIRVELAHLRAELLEPATIFTPQLVRLLQERLDALLDPLQRALERKRQAEAELKRLLADFLSHLGRMSRETEQYQSQLQQAATAIEQADDLASVAGELRTLLQATRHMSETTRQAHEALERTRREAEDADAKVRELEAQLQSLNERLVRDSLTGLYNRNGLEAAFSRTIETLRQGSIPALALGVIDLDDFKRINDLFGHQAGDDSLKFLAEIARRHLREHDVIGRYGGEEFVVILPGTTAENAAEILRRLQRILTREIFFHDERHRVVTFSAGVTEVYPDDGWESAFERADQAMYRAKRAGKNRVFVADT</sequence>
<name>A0ABX1QKX4_9PROT</name>
<comment type="catalytic activity">
    <reaction evidence="2">
        <text>2 GTP = 3',3'-c-di-GMP + 2 diphosphate</text>
        <dbReference type="Rhea" id="RHEA:24898"/>
        <dbReference type="ChEBI" id="CHEBI:33019"/>
        <dbReference type="ChEBI" id="CHEBI:37565"/>
        <dbReference type="ChEBI" id="CHEBI:58805"/>
        <dbReference type="EC" id="2.7.7.65"/>
    </reaction>
</comment>
<dbReference type="EMBL" id="JAAAUB010000002">
    <property type="protein sequence ID" value="NMH15975.1"/>
    <property type="molecule type" value="Genomic_DNA"/>
</dbReference>
<proteinExistence type="predicted"/>
<dbReference type="RefSeq" id="WP_169115175.1">
    <property type="nucleotide sequence ID" value="NZ_JAAAUB010000002.1"/>
</dbReference>
<feature type="domain" description="GGDEF" evidence="4">
    <location>
        <begin position="378"/>
        <end position="510"/>
    </location>
</feature>
<protein>
    <recommendedName>
        <fullName evidence="1">diguanylate cyclase</fullName>
        <ecNumber evidence="1">2.7.7.65</ecNumber>
    </recommendedName>
</protein>
<organism evidence="5 6">
    <name type="scientific">Tepidiphilus baoligensis</name>
    <dbReference type="NCBI Taxonomy" id="2698687"/>
    <lineage>
        <taxon>Bacteria</taxon>
        <taxon>Pseudomonadati</taxon>
        <taxon>Pseudomonadota</taxon>
        <taxon>Hydrogenophilia</taxon>
        <taxon>Hydrogenophilales</taxon>
        <taxon>Hydrogenophilaceae</taxon>
        <taxon>Tepidiphilus</taxon>
    </lineage>
</organism>
<feature type="coiled-coil region" evidence="3">
    <location>
        <begin position="239"/>
        <end position="353"/>
    </location>
</feature>
<dbReference type="Pfam" id="PF00990">
    <property type="entry name" value="GGDEF"/>
    <property type="match status" value="1"/>
</dbReference>
<evidence type="ECO:0000259" key="4">
    <source>
        <dbReference type="PROSITE" id="PS50887"/>
    </source>
</evidence>
<dbReference type="InterPro" id="IPR029787">
    <property type="entry name" value="Nucleotide_cyclase"/>
</dbReference>
<dbReference type="InterPro" id="IPR050469">
    <property type="entry name" value="Diguanylate_Cyclase"/>
</dbReference>
<dbReference type="SUPFAM" id="SSF55073">
    <property type="entry name" value="Nucleotide cyclase"/>
    <property type="match status" value="1"/>
</dbReference>
<evidence type="ECO:0000256" key="3">
    <source>
        <dbReference type="SAM" id="Coils"/>
    </source>
</evidence>
<dbReference type="CDD" id="cd01949">
    <property type="entry name" value="GGDEF"/>
    <property type="match status" value="1"/>
</dbReference>
<dbReference type="Gene3D" id="1.10.287.950">
    <property type="entry name" value="Methyl-accepting chemotaxis protein"/>
    <property type="match status" value="1"/>
</dbReference>
<evidence type="ECO:0000256" key="1">
    <source>
        <dbReference type="ARBA" id="ARBA00012528"/>
    </source>
</evidence>
<dbReference type="InterPro" id="IPR000160">
    <property type="entry name" value="GGDEF_dom"/>
</dbReference>
<dbReference type="NCBIfam" id="TIGR00254">
    <property type="entry name" value="GGDEF"/>
    <property type="match status" value="1"/>
</dbReference>
<dbReference type="PANTHER" id="PTHR45138">
    <property type="entry name" value="REGULATORY COMPONENTS OF SENSORY TRANSDUCTION SYSTEM"/>
    <property type="match status" value="1"/>
</dbReference>
<comment type="caution">
    <text evidence="5">The sequence shown here is derived from an EMBL/GenBank/DDBJ whole genome shotgun (WGS) entry which is preliminary data.</text>
</comment>
<gene>
    <name evidence="5" type="ORF">GV368_02380</name>
</gene>